<proteinExistence type="predicted"/>
<sequence length="37" mass="3617">MGSLTELMMAAIAGLGSAAEGDGLLAAFLGSVEAFFP</sequence>
<dbReference type="AlphaFoldDB" id="A0A317P0W3"/>
<organism evidence="1 2">
    <name type="scientific">Nocardia neocaledoniensis</name>
    <dbReference type="NCBI Taxonomy" id="236511"/>
    <lineage>
        <taxon>Bacteria</taxon>
        <taxon>Bacillati</taxon>
        <taxon>Actinomycetota</taxon>
        <taxon>Actinomycetes</taxon>
        <taxon>Mycobacteriales</taxon>
        <taxon>Nocardiaceae</taxon>
        <taxon>Nocardia</taxon>
    </lineage>
</organism>
<evidence type="ECO:0000313" key="1">
    <source>
        <dbReference type="EMBL" id="PWV80765.1"/>
    </source>
</evidence>
<comment type="caution">
    <text evidence="1">The sequence shown here is derived from an EMBL/GenBank/DDBJ whole genome shotgun (WGS) entry which is preliminary data.</text>
</comment>
<keyword evidence="2" id="KW-1185">Reference proteome</keyword>
<dbReference type="EMBL" id="QGTL01000001">
    <property type="protein sequence ID" value="PWV80765.1"/>
    <property type="molecule type" value="Genomic_DNA"/>
</dbReference>
<accession>A0A317P0W3</accession>
<gene>
    <name evidence="1" type="ORF">DFR69_101101</name>
</gene>
<reference evidence="1 2" key="1">
    <citation type="submission" date="2018-05" db="EMBL/GenBank/DDBJ databases">
        <title>Genomic Encyclopedia of Type Strains, Phase IV (KMG-IV): sequencing the most valuable type-strain genomes for metagenomic binning, comparative biology and taxonomic classification.</title>
        <authorList>
            <person name="Goeker M."/>
        </authorList>
    </citation>
    <scope>NUCLEOTIDE SEQUENCE [LARGE SCALE GENOMIC DNA]</scope>
    <source>
        <strain evidence="1 2">DSM 44717</strain>
    </source>
</reference>
<name>A0A317P0W3_9NOCA</name>
<evidence type="ECO:0000313" key="2">
    <source>
        <dbReference type="Proteomes" id="UP000246410"/>
    </source>
</evidence>
<dbReference type="Proteomes" id="UP000246410">
    <property type="component" value="Unassembled WGS sequence"/>
</dbReference>
<protein>
    <submittedName>
        <fullName evidence="1">Uncharacterized protein</fullName>
    </submittedName>
</protein>